<dbReference type="InterPro" id="IPR011006">
    <property type="entry name" value="CheY-like_superfamily"/>
</dbReference>
<reference evidence="4" key="1">
    <citation type="submission" date="2016-10" db="EMBL/GenBank/DDBJ databases">
        <authorList>
            <person name="Varghese N."/>
            <person name="Submissions S."/>
        </authorList>
    </citation>
    <scope>NUCLEOTIDE SEQUENCE [LARGE SCALE GENOMIC DNA]</scope>
    <source>
        <strain evidence="4">DSM 24729</strain>
    </source>
</reference>
<evidence type="ECO:0000259" key="2">
    <source>
        <dbReference type="PROSITE" id="PS50110"/>
    </source>
</evidence>
<dbReference type="Proteomes" id="UP000182114">
    <property type="component" value="Unassembled WGS sequence"/>
</dbReference>
<dbReference type="PANTHER" id="PTHR44520:SF2">
    <property type="entry name" value="RESPONSE REGULATOR RCP1"/>
    <property type="match status" value="1"/>
</dbReference>
<feature type="modified residue" description="4-aspartylphosphate" evidence="1">
    <location>
        <position position="62"/>
    </location>
</feature>
<evidence type="ECO:0000313" key="4">
    <source>
        <dbReference type="Proteomes" id="UP000182114"/>
    </source>
</evidence>
<dbReference type="Gene3D" id="3.40.50.2300">
    <property type="match status" value="1"/>
</dbReference>
<dbReference type="AlphaFoldDB" id="A0A1G7FGZ6"/>
<dbReference type="InterPro" id="IPR052893">
    <property type="entry name" value="TCS_response_regulator"/>
</dbReference>
<dbReference type="InterPro" id="IPR001789">
    <property type="entry name" value="Sig_transdc_resp-reg_receiver"/>
</dbReference>
<dbReference type="SMART" id="SM00448">
    <property type="entry name" value="REC"/>
    <property type="match status" value="1"/>
</dbReference>
<dbReference type="eggNOG" id="COG0784">
    <property type="taxonomic scope" value="Bacteria"/>
</dbReference>
<dbReference type="PROSITE" id="PS50110">
    <property type="entry name" value="RESPONSE_REGULATORY"/>
    <property type="match status" value="1"/>
</dbReference>
<gene>
    <name evidence="3" type="ORF">SAMN04487992_103256</name>
</gene>
<proteinExistence type="predicted"/>
<dbReference type="EMBL" id="FNBD01000003">
    <property type="protein sequence ID" value="SDE75148.1"/>
    <property type="molecule type" value="Genomic_DNA"/>
</dbReference>
<dbReference type="SUPFAM" id="SSF52172">
    <property type="entry name" value="CheY-like"/>
    <property type="match status" value="1"/>
</dbReference>
<keyword evidence="1" id="KW-0597">Phosphoprotein</keyword>
<evidence type="ECO:0000313" key="3">
    <source>
        <dbReference type="EMBL" id="SDE75148.1"/>
    </source>
</evidence>
<sequence length="129" mass="14850">MKFKQILLVDDSEIDNFINKTVLTKANVAERILSETSPETALKYLRKCCNDPSSFPEIIFLDIKMPELNGFEFLEAFGLFPEHIKEKCCVYILSSSIDPKDEERAKQFPCVKNHIIKPLVIEQLDSILK</sequence>
<dbReference type="PANTHER" id="PTHR44520">
    <property type="entry name" value="RESPONSE REGULATOR RCP1-RELATED"/>
    <property type="match status" value="1"/>
</dbReference>
<protein>
    <submittedName>
        <fullName evidence="3">CheY chemotaxis protein or a CheY-like REC (Receiver) domain</fullName>
    </submittedName>
</protein>
<keyword evidence="4" id="KW-1185">Reference proteome</keyword>
<organism evidence="3 4">
    <name type="scientific">Cellulophaga baltica</name>
    <dbReference type="NCBI Taxonomy" id="76594"/>
    <lineage>
        <taxon>Bacteria</taxon>
        <taxon>Pseudomonadati</taxon>
        <taxon>Bacteroidota</taxon>
        <taxon>Flavobacteriia</taxon>
        <taxon>Flavobacteriales</taxon>
        <taxon>Flavobacteriaceae</taxon>
        <taxon>Cellulophaga</taxon>
    </lineage>
</organism>
<evidence type="ECO:0000256" key="1">
    <source>
        <dbReference type="PROSITE-ProRule" id="PRU00169"/>
    </source>
</evidence>
<dbReference type="Pfam" id="PF00072">
    <property type="entry name" value="Response_reg"/>
    <property type="match status" value="1"/>
</dbReference>
<accession>A0A1G7FGZ6</accession>
<feature type="domain" description="Response regulatory" evidence="2">
    <location>
        <begin position="5"/>
        <end position="129"/>
    </location>
</feature>
<dbReference type="RefSeq" id="WP_025616326.1">
    <property type="nucleotide sequence ID" value="NZ_FNBD01000003.1"/>
</dbReference>
<dbReference type="GO" id="GO:0000160">
    <property type="term" value="P:phosphorelay signal transduction system"/>
    <property type="evidence" value="ECO:0007669"/>
    <property type="project" value="InterPro"/>
</dbReference>
<name>A0A1G7FGZ6_9FLAO</name>